<dbReference type="Proteomes" id="UP000231742">
    <property type="component" value="Unassembled WGS sequence"/>
</dbReference>
<dbReference type="PANTHER" id="PTHR30466">
    <property type="entry name" value="FLAVIN REDUCTASE"/>
    <property type="match status" value="1"/>
</dbReference>
<comment type="similarity">
    <text evidence="1">Belongs to the non-flavoprotein flavin reductase family.</text>
</comment>
<dbReference type="SUPFAM" id="SSF50475">
    <property type="entry name" value="FMN-binding split barrel"/>
    <property type="match status" value="1"/>
</dbReference>
<dbReference type="InterPro" id="IPR050268">
    <property type="entry name" value="NADH-dep_flavin_reductase"/>
</dbReference>
<dbReference type="EMBL" id="PGFH01000001">
    <property type="protein sequence ID" value="PJJ81199.1"/>
    <property type="molecule type" value="Genomic_DNA"/>
</dbReference>
<reference evidence="4 5" key="1">
    <citation type="submission" date="2017-11" db="EMBL/GenBank/DDBJ databases">
        <title>Genomic Encyclopedia of Archaeal and Bacterial Type Strains, Phase II (KMG-II): From Individual Species to Whole Genera.</title>
        <authorList>
            <person name="Goeker M."/>
        </authorList>
    </citation>
    <scope>NUCLEOTIDE SEQUENCE [LARGE SCALE GENOMIC DNA]</scope>
    <source>
        <strain evidence="4 5">DSM 16400</strain>
    </source>
</reference>
<dbReference type="RefSeq" id="WP_100387908.1">
    <property type="nucleotide sequence ID" value="NZ_BMZU01000001.1"/>
</dbReference>
<dbReference type="AlphaFoldDB" id="A0A2M9D662"/>
<evidence type="ECO:0000256" key="2">
    <source>
        <dbReference type="ARBA" id="ARBA00023002"/>
    </source>
</evidence>
<evidence type="ECO:0000313" key="4">
    <source>
        <dbReference type="EMBL" id="PJJ81199.1"/>
    </source>
</evidence>
<dbReference type="GO" id="GO:0042602">
    <property type="term" value="F:riboflavin reductase (NADPH) activity"/>
    <property type="evidence" value="ECO:0007669"/>
    <property type="project" value="TreeGrafter"/>
</dbReference>
<protein>
    <submittedName>
        <fullName evidence="4">Flavin reductase (DIM6/NTAB) family NADH-FMN oxidoreductase RutF</fullName>
    </submittedName>
</protein>
<evidence type="ECO:0000313" key="5">
    <source>
        <dbReference type="Proteomes" id="UP000231742"/>
    </source>
</evidence>
<accession>A0A2M9D662</accession>
<dbReference type="Gene3D" id="2.30.110.10">
    <property type="entry name" value="Electron Transport, Fmn-binding Protein, Chain A"/>
    <property type="match status" value="1"/>
</dbReference>
<organism evidence="4 5">
    <name type="scientific">Salinibacterium amurskyense</name>
    <dbReference type="NCBI Taxonomy" id="205941"/>
    <lineage>
        <taxon>Bacteria</taxon>
        <taxon>Bacillati</taxon>
        <taxon>Actinomycetota</taxon>
        <taxon>Actinomycetes</taxon>
        <taxon>Micrococcales</taxon>
        <taxon>Microbacteriaceae</taxon>
        <taxon>Salinibacterium</taxon>
    </lineage>
</organism>
<keyword evidence="5" id="KW-1185">Reference proteome</keyword>
<feature type="domain" description="Flavin reductase like" evidence="3">
    <location>
        <begin position="20"/>
        <end position="163"/>
    </location>
</feature>
<comment type="caution">
    <text evidence="4">The sequence shown here is derived from an EMBL/GenBank/DDBJ whole genome shotgun (WGS) entry which is preliminary data.</text>
</comment>
<dbReference type="OrthoDB" id="9792858at2"/>
<gene>
    <name evidence="4" type="ORF">CLV85_0370</name>
</gene>
<dbReference type="SMART" id="SM00903">
    <property type="entry name" value="Flavin_Reduct"/>
    <property type="match status" value="1"/>
</dbReference>
<dbReference type="PANTHER" id="PTHR30466:SF11">
    <property type="entry name" value="FLAVIN-DEPENDENT MONOOXYGENASE, REDUCTASE SUBUNIT HSAB"/>
    <property type="match status" value="1"/>
</dbReference>
<dbReference type="Pfam" id="PF01613">
    <property type="entry name" value="Flavin_Reduct"/>
    <property type="match status" value="1"/>
</dbReference>
<dbReference type="GO" id="GO:0010181">
    <property type="term" value="F:FMN binding"/>
    <property type="evidence" value="ECO:0007669"/>
    <property type="project" value="InterPro"/>
</dbReference>
<sequence>MSPKATAEEVSPQVALRRALSLFPTGVVALAAVVDGQPTGIAVNSFISVSLEPPLVAVCPARTSTTWPVLARATRIGLSVLGADQEQTARSLASRTGDRFANIDWRATEGGAIHMDGAALWLECEIRHSFDGGDHEIVTLEVISSEAFPEVTPLVFHLSQFRGL</sequence>
<dbReference type="InterPro" id="IPR012349">
    <property type="entry name" value="Split_barrel_FMN-bd"/>
</dbReference>
<name>A0A2M9D662_9MICO</name>
<evidence type="ECO:0000259" key="3">
    <source>
        <dbReference type="SMART" id="SM00903"/>
    </source>
</evidence>
<dbReference type="InterPro" id="IPR002563">
    <property type="entry name" value="Flavin_Rdtase-like_dom"/>
</dbReference>
<evidence type="ECO:0000256" key="1">
    <source>
        <dbReference type="ARBA" id="ARBA00008898"/>
    </source>
</evidence>
<proteinExistence type="inferred from homology"/>
<keyword evidence="2" id="KW-0560">Oxidoreductase</keyword>